<sequence length="70" mass="7479">MRKRTSVAQARGRTFPRKKKAAACAAYGLRVGRGETGGRAWGEQARAVRTAALNAASREYSPDGGGIYHT</sequence>
<dbReference type="Proteomes" id="UP000244016">
    <property type="component" value="Unassembled WGS sequence"/>
</dbReference>
<accession>A0A2T5G6B0</accession>
<evidence type="ECO:0000313" key="2">
    <source>
        <dbReference type="Proteomes" id="UP000244016"/>
    </source>
</evidence>
<dbReference type="EMBL" id="PEBW01000004">
    <property type="protein sequence ID" value="PTQ51714.1"/>
    <property type="molecule type" value="Genomic_DNA"/>
</dbReference>
<comment type="caution">
    <text evidence="1">The sequence shown here is derived from an EMBL/GenBank/DDBJ whole genome shotgun (WGS) entry which is preliminary data.</text>
</comment>
<gene>
    <name evidence="1" type="ORF">BLITH_1352</name>
</gene>
<protein>
    <submittedName>
        <fullName evidence="1">Uncharacterized protein</fullName>
    </submittedName>
</protein>
<dbReference type="AlphaFoldDB" id="A0A2T5G6B0"/>
<reference evidence="1 2" key="1">
    <citation type="submission" date="2017-08" db="EMBL/GenBank/DDBJ databases">
        <title>Burning lignite coal seam in the remote Altai Mountains harbors a hydrogen-driven thermophilic microbial community.</title>
        <authorList>
            <person name="Kadnikov V.V."/>
            <person name="Mardanov A.V."/>
            <person name="Ivasenko D."/>
            <person name="Beletsky A.V."/>
            <person name="Karnachuk O.V."/>
            <person name="Ravin N.V."/>
        </authorList>
    </citation>
    <scope>NUCLEOTIDE SEQUENCE [LARGE SCALE GENOMIC DNA]</scope>
    <source>
        <strain evidence="1">AL31</strain>
    </source>
</reference>
<proteinExistence type="predicted"/>
<name>A0A2T5G6B0_9BACL</name>
<evidence type="ECO:0000313" key="1">
    <source>
        <dbReference type="EMBL" id="PTQ51714.1"/>
    </source>
</evidence>
<organism evidence="1 2">
    <name type="scientific">Brockia lithotrophica</name>
    <dbReference type="NCBI Taxonomy" id="933949"/>
    <lineage>
        <taxon>Bacteria</taxon>
        <taxon>Bacillati</taxon>
        <taxon>Bacillota</taxon>
        <taxon>Bacilli</taxon>
        <taxon>Bacillales</taxon>
        <taxon>Bacillales Family X. Incertae Sedis</taxon>
        <taxon>Brockia</taxon>
    </lineage>
</organism>